<organism evidence="4 5">
    <name type="scientific">Halobaculum halobium</name>
    <dbReference type="NCBI Taxonomy" id="3032281"/>
    <lineage>
        <taxon>Archaea</taxon>
        <taxon>Methanobacteriati</taxon>
        <taxon>Methanobacteriota</taxon>
        <taxon>Stenosarchaea group</taxon>
        <taxon>Halobacteria</taxon>
        <taxon>Halobacteriales</taxon>
        <taxon>Haloferacaceae</taxon>
        <taxon>Halobaculum</taxon>
    </lineage>
</organism>
<evidence type="ECO:0000313" key="5">
    <source>
        <dbReference type="Proteomes" id="UP001596443"/>
    </source>
</evidence>
<dbReference type="RefSeq" id="WP_284062100.1">
    <property type="nucleotide sequence ID" value="NZ_CP126158.1"/>
</dbReference>
<feature type="region of interest" description="Disordered" evidence="2">
    <location>
        <begin position="113"/>
        <end position="169"/>
    </location>
</feature>
<evidence type="ECO:0000259" key="3">
    <source>
        <dbReference type="Pfam" id="PF23991"/>
    </source>
</evidence>
<keyword evidence="1" id="KW-0175">Coiled coil</keyword>
<dbReference type="GeneID" id="81208259"/>
<comment type="caution">
    <text evidence="4">The sequence shown here is derived from an EMBL/GenBank/DDBJ whole genome shotgun (WGS) entry which is preliminary data.</text>
</comment>
<feature type="compositionally biased region" description="Basic and acidic residues" evidence="2">
    <location>
        <begin position="151"/>
        <end position="161"/>
    </location>
</feature>
<keyword evidence="5" id="KW-1185">Reference proteome</keyword>
<evidence type="ECO:0000256" key="1">
    <source>
        <dbReference type="SAM" id="Coils"/>
    </source>
</evidence>
<sequence length="180" mass="18999">MSREEPTRFPPETEQQTPAGCDCGSPAAAVDDLRTRLAAVERACSGDAKADLTDIADATEATAELRRAADRLDDIEDRVGELEAATQALRGYVGSIRAVNERVEHRADRALAAARAAPTRDRSAAPAAAVDQAHLAPSPDLNTPLESDSENATHDTAERGGVDGTDDDATALVERLRDAL</sequence>
<dbReference type="Pfam" id="PF23991">
    <property type="entry name" value="DUF7310"/>
    <property type="match status" value="1"/>
</dbReference>
<feature type="domain" description="DUF7310" evidence="3">
    <location>
        <begin position="33"/>
        <end position="115"/>
    </location>
</feature>
<name>A0ABD5T7A6_9EURY</name>
<gene>
    <name evidence="4" type="ORF">ACFQFD_04395</name>
</gene>
<evidence type="ECO:0000313" key="4">
    <source>
        <dbReference type="EMBL" id="MFC6785238.1"/>
    </source>
</evidence>
<dbReference type="InterPro" id="IPR055734">
    <property type="entry name" value="DUF7310"/>
</dbReference>
<reference evidence="4 5" key="1">
    <citation type="journal article" date="2019" name="Int. J. Syst. Evol. Microbiol.">
        <title>The Global Catalogue of Microorganisms (GCM) 10K type strain sequencing project: providing services to taxonomists for standard genome sequencing and annotation.</title>
        <authorList>
            <consortium name="The Broad Institute Genomics Platform"/>
            <consortium name="The Broad Institute Genome Sequencing Center for Infectious Disease"/>
            <person name="Wu L."/>
            <person name="Ma J."/>
        </authorList>
    </citation>
    <scope>NUCLEOTIDE SEQUENCE [LARGE SCALE GENOMIC DNA]</scope>
    <source>
        <strain evidence="4 5">SYNS20</strain>
    </source>
</reference>
<protein>
    <recommendedName>
        <fullName evidence="3">DUF7310 domain-containing protein</fullName>
    </recommendedName>
</protein>
<feature type="compositionally biased region" description="Low complexity" evidence="2">
    <location>
        <begin position="124"/>
        <end position="137"/>
    </location>
</feature>
<feature type="coiled-coil region" evidence="1">
    <location>
        <begin position="58"/>
        <end position="85"/>
    </location>
</feature>
<evidence type="ECO:0000256" key="2">
    <source>
        <dbReference type="SAM" id="MobiDB-lite"/>
    </source>
</evidence>
<proteinExistence type="predicted"/>
<dbReference type="Proteomes" id="UP001596443">
    <property type="component" value="Unassembled WGS sequence"/>
</dbReference>
<feature type="region of interest" description="Disordered" evidence="2">
    <location>
        <begin position="1"/>
        <end position="23"/>
    </location>
</feature>
<accession>A0ABD5T7A6</accession>
<dbReference type="AlphaFoldDB" id="A0ABD5T7A6"/>
<dbReference type="EMBL" id="JBHSWX010000012">
    <property type="protein sequence ID" value="MFC6785238.1"/>
    <property type="molecule type" value="Genomic_DNA"/>
</dbReference>